<dbReference type="Proteomes" id="UP000321570">
    <property type="component" value="Unassembled WGS sequence"/>
</dbReference>
<reference evidence="1 2" key="1">
    <citation type="submission" date="2019-07" db="EMBL/GenBank/DDBJ databases">
        <authorList>
            <person name="Jastrzebski P J."/>
            <person name="Paukszto L."/>
            <person name="Jastrzebski P J."/>
        </authorList>
    </citation>
    <scope>NUCLEOTIDE SEQUENCE [LARGE SCALE GENOMIC DNA]</scope>
    <source>
        <strain evidence="1 2">WMS-il1</strain>
    </source>
</reference>
<dbReference type="EMBL" id="CABIJS010000033">
    <property type="protein sequence ID" value="VUZ40386.1"/>
    <property type="molecule type" value="Genomic_DNA"/>
</dbReference>
<sequence length="62" mass="6973">MFSRAHTHVAHIKPSLFSHLRQNARFPVTGSYTSLSSSLFLNTPLSLTRFHPCRGCLGYILV</sequence>
<evidence type="ECO:0000313" key="2">
    <source>
        <dbReference type="Proteomes" id="UP000321570"/>
    </source>
</evidence>
<name>A0A564XZS6_HYMDI</name>
<dbReference type="AlphaFoldDB" id="A0A564XZS6"/>
<organism evidence="1 2">
    <name type="scientific">Hymenolepis diminuta</name>
    <name type="common">Rat tapeworm</name>
    <dbReference type="NCBI Taxonomy" id="6216"/>
    <lineage>
        <taxon>Eukaryota</taxon>
        <taxon>Metazoa</taxon>
        <taxon>Spiralia</taxon>
        <taxon>Lophotrochozoa</taxon>
        <taxon>Platyhelminthes</taxon>
        <taxon>Cestoda</taxon>
        <taxon>Eucestoda</taxon>
        <taxon>Cyclophyllidea</taxon>
        <taxon>Hymenolepididae</taxon>
        <taxon>Hymenolepis</taxon>
    </lineage>
</organism>
<gene>
    <name evidence="1" type="ORF">WMSIL1_LOCUS1577</name>
</gene>
<protein>
    <submittedName>
        <fullName evidence="1">Uncharacterized protein</fullName>
    </submittedName>
</protein>
<accession>A0A564XZS6</accession>
<keyword evidence="2" id="KW-1185">Reference proteome</keyword>
<evidence type="ECO:0000313" key="1">
    <source>
        <dbReference type="EMBL" id="VUZ40386.1"/>
    </source>
</evidence>
<proteinExistence type="predicted"/>